<dbReference type="RefSeq" id="WP_344140938.1">
    <property type="nucleotide sequence ID" value="NZ_BAAAQI010000002.1"/>
</dbReference>
<keyword evidence="1" id="KW-0805">Transcription regulation</keyword>
<dbReference type="SUPFAM" id="SSF46689">
    <property type="entry name" value="Homeodomain-like"/>
    <property type="match status" value="1"/>
</dbReference>
<protein>
    <submittedName>
        <fullName evidence="6">TetR/AcrR family transcriptional regulator</fullName>
    </submittedName>
</protein>
<feature type="DNA-binding region" description="H-T-H motif" evidence="4">
    <location>
        <begin position="48"/>
        <end position="67"/>
    </location>
</feature>
<dbReference type="SUPFAM" id="SSF48498">
    <property type="entry name" value="Tetracyclin repressor-like, C-terminal domain"/>
    <property type="match status" value="1"/>
</dbReference>
<dbReference type="InterPro" id="IPR036271">
    <property type="entry name" value="Tet_transcr_reg_TetR-rel_C_sf"/>
</dbReference>
<sequence>MGTEDSRLRPDRRAPAQEPRLRADALHNRNRILGVAADLLAERGLDVPMAAVARHAGVGVATLYRRFPTRRALIQEVFADQFAACVAAVDEALTCLDPWDAFRGAVEQVCAVQAGNPGFNSAFVAAYFEELGISGELDRVTCGLNELARRAKDAGRLRADFATSDFTLLIMANSGISAQAPEAAPTASRRLVAYLLDSFRADRAAPADPLPPPAPLDLYDILRSR</sequence>
<dbReference type="Gene3D" id="1.10.357.10">
    <property type="entry name" value="Tetracycline Repressor, domain 2"/>
    <property type="match status" value="1"/>
</dbReference>
<evidence type="ECO:0000256" key="3">
    <source>
        <dbReference type="ARBA" id="ARBA00023163"/>
    </source>
</evidence>
<organism evidence="6 7">
    <name type="scientific">Streptomonospora arabica</name>
    <dbReference type="NCBI Taxonomy" id="412417"/>
    <lineage>
        <taxon>Bacteria</taxon>
        <taxon>Bacillati</taxon>
        <taxon>Actinomycetota</taxon>
        <taxon>Actinomycetes</taxon>
        <taxon>Streptosporangiales</taxon>
        <taxon>Nocardiopsidaceae</taxon>
        <taxon>Streptomonospora</taxon>
    </lineage>
</organism>
<evidence type="ECO:0000259" key="5">
    <source>
        <dbReference type="PROSITE" id="PS50977"/>
    </source>
</evidence>
<evidence type="ECO:0000256" key="1">
    <source>
        <dbReference type="ARBA" id="ARBA00023015"/>
    </source>
</evidence>
<keyword evidence="2 4" id="KW-0238">DNA-binding</keyword>
<dbReference type="PANTHER" id="PTHR30055:SF234">
    <property type="entry name" value="HTH-TYPE TRANSCRIPTIONAL REGULATOR BETI"/>
    <property type="match status" value="1"/>
</dbReference>
<dbReference type="InterPro" id="IPR001647">
    <property type="entry name" value="HTH_TetR"/>
</dbReference>
<evidence type="ECO:0000313" key="7">
    <source>
        <dbReference type="Proteomes" id="UP001595858"/>
    </source>
</evidence>
<evidence type="ECO:0000256" key="4">
    <source>
        <dbReference type="PROSITE-ProRule" id="PRU00335"/>
    </source>
</evidence>
<dbReference type="PRINTS" id="PR00455">
    <property type="entry name" value="HTHTETR"/>
</dbReference>
<name>A0ABV9STS7_9ACTN</name>
<keyword evidence="7" id="KW-1185">Reference proteome</keyword>
<feature type="domain" description="HTH tetR-type" evidence="5">
    <location>
        <begin position="26"/>
        <end position="85"/>
    </location>
</feature>
<proteinExistence type="predicted"/>
<reference evidence="7" key="1">
    <citation type="journal article" date="2019" name="Int. J. Syst. Evol. Microbiol.">
        <title>The Global Catalogue of Microorganisms (GCM) 10K type strain sequencing project: providing services to taxonomists for standard genome sequencing and annotation.</title>
        <authorList>
            <consortium name="The Broad Institute Genomics Platform"/>
            <consortium name="The Broad Institute Genome Sequencing Center for Infectious Disease"/>
            <person name="Wu L."/>
            <person name="Ma J."/>
        </authorList>
    </citation>
    <scope>NUCLEOTIDE SEQUENCE [LARGE SCALE GENOMIC DNA]</scope>
    <source>
        <strain evidence="7">CGMCC 4.7304</strain>
    </source>
</reference>
<dbReference type="PROSITE" id="PS50977">
    <property type="entry name" value="HTH_TETR_2"/>
    <property type="match status" value="1"/>
</dbReference>
<dbReference type="Pfam" id="PF00440">
    <property type="entry name" value="TetR_N"/>
    <property type="match status" value="1"/>
</dbReference>
<dbReference type="InterPro" id="IPR009057">
    <property type="entry name" value="Homeodomain-like_sf"/>
</dbReference>
<comment type="caution">
    <text evidence="6">The sequence shown here is derived from an EMBL/GenBank/DDBJ whole genome shotgun (WGS) entry which is preliminary data.</text>
</comment>
<evidence type="ECO:0000256" key="2">
    <source>
        <dbReference type="ARBA" id="ARBA00023125"/>
    </source>
</evidence>
<dbReference type="PANTHER" id="PTHR30055">
    <property type="entry name" value="HTH-TYPE TRANSCRIPTIONAL REGULATOR RUTR"/>
    <property type="match status" value="1"/>
</dbReference>
<gene>
    <name evidence="6" type="ORF">ACFPCZ_24050</name>
</gene>
<dbReference type="EMBL" id="JBHSIY010000029">
    <property type="protein sequence ID" value="MFC4869714.1"/>
    <property type="molecule type" value="Genomic_DNA"/>
</dbReference>
<dbReference type="Proteomes" id="UP001595858">
    <property type="component" value="Unassembled WGS sequence"/>
</dbReference>
<evidence type="ECO:0000313" key="6">
    <source>
        <dbReference type="EMBL" id="MFC4869714.1"/>
    </source>
</evidence>
<dbReference type="InterPro" id="IPR050109">
    <property type="entry name" value="HTH-type_TetR-like_transc_reg"/>
</dbReference>
<keyword evidence="3" id="KW-0804">Transcription</keyword>
<accession>A0ABV9STS7</accession>